<keyword evidence="2 6" id="KW-0808">Transferase</keyword>
<evidence type="ECO:0000313" key="7">
    <source>
        <dbReference type="Proteomes" id="UP000250443"/>
    </source>
</evidence>
<evidence type="ECO:0000256" key="3">
    <source>
        <dbReference type="ARBA" id="ARBA00022777"/>
    </source>
</evidence>
<dbReference type="Gene3D" id="1.10.1070.20">
    <property type="match status" value="1"/>
</dbReference>
<comment type="similarity">
    <text evidence="1">Belongs to the HipA Ser/Thr kinase family.</text>
</comment>
<dbReference type="InterPro" id="IPR017508">
    <property type="entry name" value="HipA_N1"/>
</dbReference>
<reference evidence="6 7" key="1">
    <citation type="submission" date="2018-06" db="EMBL/GenBank/DDBJ databases">
        <authorList>
            <consortium name="Pathogen Informatics"/>
            <person name="Doyle S."/>
        </authorList>
    </citation>
    <scope>NUCLEOTIDE SEQUENCE [LARGE SCALE GENOMIC DNA]</scope>
    <source>
        <strain evidence="6 7">NCTC11842</strain>
    </source>
</reference>
<dbReference type="PANTHER" id="PTHR37419">
    <property type="entry name" value="SERINE/THREONINE-PROTEIN KINASE TOXIN HIPA"/>
    <property type="match status" value="1"/>
</dbReference>
<dbReference type="PANTHER" id="PTHR37419:SF1">
    <property type="entry name" value="SERINE_THREONINE-PROTEIN KINASE TOXIN HIPA"/>
    <property type="match status" value="1"/>
</dbReference>
<dbReference type="InterPro" id="IPR012893">
    <property type="entry name" value="HipA-like_C"/>
</dbReference>
<keyword evidence="3" id="KW-0418">Kinase</keyword>
<evidence type="ECO:0000259" key="5">
    <source>
        <dbReference type="Pfam" id="PF13657"/>
    </source>
</evidence>
<gene>
    <name evidence="6" type="primary">hipA_2</name>
    <name evidence="6" type="ORF">NCTC11842_01558</name>
</gene>
<dbReference type="InterPro" id="IPR052028">
    <property type="entry name" value="HipA_Ser/Thr_kinase"/>
</dbReference>
<proteinExistence type="inferred from homology"/>
<dbReference type="GO" id="GO:0004674">
    <property type="term" value="F:protein serine/threonine kinase activity"/>
    <property type="evidence" value="ECO:0007669"/>
    <property type="project" value="UniProtKB-EC"/>
</dbReference>
<dbReference type="Pfam" id="PF07804">
    <property type="entry name" value="HipA_C"/>
    <property type="match status" value="1"/>
</dbReference>
<feature type="domain" description="HipA-like C-terminal" evidence="4">
    <location>
        <begin position="145"/>
        <end position="374"/>
    </location>
</feature>
<evidence type="ECO:0000313" key="6">
    <source>
        <dbReference type="EMBL" id="SPZ05043.1"/>
    </source>
</evidence>
<dbReference type="AlphaFoldDB" id="A0A2X2CD29"/>
<evidence type="ECO:0000259" key="4">
    <source>
        <dbReference type="Pfam" id="PF07804"/>
    </source>
</evidence>
<protein>
    <submittedName>
        <fullName evidence="6">HipA protein</fullName>
        <ecNumber evidence="6">2.7.11.1</ecNumber>
    </submittedName>
</protein>
<dbReference type="NCBIfam" id="TIGR03071">
    <property type="entry name" value="couple_hipA"/>
    <property type="match status" value="1"/>
</dbReference>
<sequence>MSMLNLWFNDELIGELVEVNNVWSFTYSDYWVARKDAFDLSPSLSKAHRTIVDGSTERPVQWFFDNLLPEEDARTLMARDAKIEAANAFGLLAWYGAESAGALTLLPPDQVATEGDVRRLHEAELSERIRRLPQLSLSAQAPKRMSLAGAQHKLAVVLERGELFEPEGARASTHILKPDHPNNELYEHSVANEWFVMRLAERTGLSVPRVEMRHVPEAVYLVERFDRHHNGVEIYRRHVLDACQLMSLDRHFKYSEATFDTLKKLINYCRERLVTRQALFRWLLFNTLVGNGDAHMKNLSFFVDDGVIKLTPHYDLLSTTVYAAGNNWLDCELSWPLNELRLFRDMSRGAVRQMAQAIGIPKRMCDSILNEMLSGIGCAADDLLKEAEGQATSGELRLLRKIRHGPIADMLRLLRKV</sequence>
<dbReference type="EC" id="2.7.11.1" evidence="6"/>
<evidence type="ECO:0000256" key="1">
    <source>
        <dbReference type="ARBA" id="ARBA00010164"/>
    </source>
</evidence>
<dbReference type="GO" id="GO:0005829">
    <property type="term" value="C:cytosol"/>
    <property type="evidence" value="ECO:0007669"/>
    <property type="project" value="TreeGrafter"/>
</dbReference>
<dbReference type="Proteomes" id="UP000250443">
    <property type="component" value="Unassembled WGS sequence"/>
</dbReference>
<feature type="domain" description="HipA N-terminal subdomain 1" evidence="5">
    <location>
        <begin position="4"/>
        <end position="105"/>
    </location>
</feature>
<dbReference type="EMBL" id="UAUF01000010">
    <property type="protein sequence ID" value="SPZ05043.1"/>
    <property type="molecule type" value="Genomic_DNA"/>
</dbReference>
<evidence type="ECO:0000256" key="2">
    <source>
        <dbReference type="ARBA" id="ARBA00022679"/>
    </source>
</evidence>
<dbReference type="Pfam" id="PF13657">
    <property type="entry name" value="Couple_hipA"/>
    <property type="match status" value="1"/>
</dbReference>
<accession>A0A2X2CD29</accession>
<name>A0A2X2CD29_PSELU</name>
<organism evidence="6 7">
    <name type="scientific">Pseudomonas luteola</name>
    <dbReference type="NCBI Taxonomy" id="47886"/>
    <lineage>
        <taxon>Bacteria</taxon>
        <taxon>Pseudomonadati</taxon>
        <taxon>Pseudomonadota</taxon>
        <taxon>Gammaproteobacteria</taxon>
        <taxon>Pseudomonadales</taxon>
        <taxon>Pseudomonadaceae</taxon>
        <taxon>Pseudomonas</taxon>
    </lineage>
</organism>